<dbReference type="KEGG" id="chyd:H4K34_11015"/>
<organism evidence="2 3">
    <name type="scientific">Croceimicrobium hydrocarbonivorans</name>
    <dbReference type="NCBI Taxonomy" id="2761580"/>
    <lineage>
        <taxon>Bacteria</taxon>
        <taxon>Pseudomonadati</taxon>
        <taxon>Bacteroidota</taxon>
        <taxon>Flavobacteriia</taxon>
        <taxon>Flavobacteriales</taxon>
        <taxon>Owenweeksiaceae</taxon>
        <taxon>Croceimicrobium</taxon>
    </lineage>
</organism>
<reference evidence="2 3" key="1">
    <citation type="submission" date="2020-08" db="EMBL/GenBank/DDBJ databases">
        <title>Croceimicrobium hydrocarbonivorans gen. nov., sp. nov., a novel marine bacterium isolated from a bacterial consortium that degrades polyethylene terephthalate.</title>
        <authorList>
            <person name="Liu R."/>
        </authorList>
    </citation>
    <scope>NUCLEOTIDE SEQUENCE [LARGE SCALE GENOMIC DNA]</scope>
    <source>
        <strain evidence="2 3">A20-9</strain>
    </source>
</reference>
<dbReference type="GO" id="GO:0016788">
    <property type="term" value="F:hydrolase activity, acting on ester bonds"/>
    <property type="evidence" value="ECO:0007669"/>
    <property type="project" value="UniProtKB-ARBA"/>
</dbReference>
<evidence type="ECO:0000313" key="2">
    <source>
        <dbReference type="EMBL" id="QNR22908.1"/>
    </source>
</evidence>
<dbReference type="SUPFAM" id="SSF52266">
    <property type="entry name" value="SGNH hydrolase"/>
    <property type="match status" value="1"/>
</dbReference>
<proteinExistence type="predicted"/>
<dbReference type="EMBL" id="CP060139">
    <property type="protein sequence ID" value="QNR22908.1"/>
    <property type="molecule type" value="Genomic_DNA"/>
</dbReference>
<dbReference type="CDD" id="cd01832">
    <property type="entry name" value="SGNH_hydrolase_like_1"/>
    <property type="match status" value="1"/>
</dbReference>
<protein>
    <submittedName>
        <fullName evidence="2">SGNH/GDSL hydrolase family protein</fullName>
    </submittedName>
</protein>
<dbReference type="PANTHER" id="PTHR30383">
    <property type="entry name" value="THIOESTERASE 1/PROTEASE 1/LYSOPHOSPHOLIPASE L1"/>
    <property type="match status" value="1"/>
</dbReference>
<sequence>MRSIYFLGFILWACAKGTAPDSVPSNTQNSFSYLALGDSYTIGTAIGEDSSYSALLVDSLEGAPSQYTVEYQVVAKNGWTTQDLIQGMAKADLDTTYDLVTLLIGVNNQYQGRSLEEYKQEFLQIVNQANALAKKGYASMLVISIPDWGQSPAGSGSRAQISAEIDAFNQAQKGICDSLAIQFVDITDLSRKDPNSEAWIANDGLHFSRAMHQLWMRKIYPFSHALLQD</sequence>
<dbReference type="AlphaFoldDB" id="A0A7H0VB10"/>
<feature type="domain" description="SGNH hydrolase-type esterase" evidence="1">
    <location>
        <begin position="35"/>
        <end position="214"/>
    </location>
</feature>
<dbReference type="Gene3D" id="3.40.50.1110">
    <property type="entry name" value="SGNH hydrolase"/>
    <property type="match status" value="1"/>
</dbReference>
<dbReference type="RefSeq" id="WP_210757476.1">
    <property type="nucleotide sequence ID" value="NZ_CP060139.1"/>
</dbReference>
<dbReference type="InterPro" id="IPR036514">
    <property type="entry name" value="SGNH_hydro_sf"/>
</dbReference>
<gene>
    <name evidence="2" type="ORF">H4K34_11015</name>
</gene>
<evidence type="ECO:0000313" key="3">
    <source>
        <dbReference type="Proteomes" id="UP000516305"/>
    </source>
</evidence>
<name>A0A7H0VB10_9FLAO</name>
<keyword evidence="2" id="KW-0378">Hydrolase</keyword>
<dbReference type="InterPro" id="IPR013830">
    <property type="entry name" value="SGNH_hydro"/>
</dbReference>
<keyword evidence="3" id="KW-1185">Reference proteome</keyword>
<evidence type="ECO:0000259" key="1">
    <source>
        <dbReference type="Pfam" id="PF13472"/>
    </source>
</evidence>
<dbReference type="Proteomes" id="UP000516305">
    <property type="component" value="Chromosome"/>
</dbReference>
<dbReference type="InterPro" id="IPR051532">
    <property type="entry name" value="Ester_Hydrolysis_Enzymes"/>
</dbReference>
<accession>A0A7H0VB10</accession>
<dbReference type="Pfam" id="PF13472">
    <property type="entry name" value="Lipase_GDSL_2"/>
    <property type="match status" value="1"/>
</dbReference>